<comment type="pathway">
    <text evidence="1">Purine metabolism; IMP biosynthesis via de novo pathway; 5-amino-1-(5-phospho-D-ribosyl)imidazole from N(2)-formyl-N(1)-(5-phospho-D-ribosyl)glycinamide: step 2/2.</text>
</comment>
<gene>
    <name evidence="14" type="ORF">A2W14_06820</name>
</gene>
<dbReference type="STRING" id="1798371.A2W14_06820"/>
<sequence length="360" mass="39918">MKNFFTYKKSGVDYDLIDPLKKLAQKEGLSTRFNIKKTGFKEISESRGESAYIIESSECYYAFVIEGLGTKNLVADEVRKITGRSYYDLIAQDTVAMIVNDLITVGAKPLTINAYWAVGNSEWFNDKKRMNDLINGWKKACDLAGATWGGGETPVLTDIIYPNTIDLAGSAFGIITPKNRLILGDKIAAGDDIIFLASSGIHANGLTLARKILAKTKDKKAFGQLLLTPTIIYAKVINEILNGGADIHYLVNITGHGWRKLMRAKKSFSYEINDVSSVPEIFQFIQKQARLSDKEMYATFNMGAGFAVIVNPKDAEKVLAVSKKHNIKAWIGGSVNKGPKQVIINPLEFIYKSEELNIRK</sequence>
<dbReference type="SUPFAM" id="SSF55326">
    <property type="entry name" value="PurM N-terminal domain-like"/>
    <property type="match status" value="1"/>
</dbReference>
<feature type="domain" description="PurM-like N-terminal" evidence="12">
    <location>
        <begin position="51"/>
        <end position="175"/>
    </location>
</feature>
<comment type="similarity">
    <text evidence="2">Belongs to the AIR synthase family.</text>
</comment>
<protein>
    <recommendedName>
        <fullName evidence="4">Phosphoribosylformylglycinamidine cyclo-ligase</fullName>
        <ecNumber evidence="3">6.3.3.1</ecNumber>
    </recommendedName>
    <alternativeName>
        <fullName evidence="9">AIR synthase</fullName>
    </alternativeName>
    <alternativeName>
        <fullName evidence="10">AIRS</fullName>
    </alternativeName>
    <alternativeName>
        <fullName evidence="8">Phosphoribosyl-aminoimidazole synthetase</fullName>
    </alternativeName>
</protein>
<dbReference type="GO" id="GO:0006189">
    <property type="term" value="P:'de novo' IMP biosynthetic process"/>
    <property type="evidence" value="ECO:0007669"/>
    <property type="project" value="UniProtKB-UniPathway"/>
</dbReference>
<evidence type="ECO:0000256" key="4">
    <source>
        <dbReference type="ARBA" id="ARBA00020367"/>
    </source>
</evidence>
<dbReference type="EMBL" id="MFJA01000001">
    <property type="protein sequence ID" value="OGG04498.1"/>
    <property type="molecule type" value="Genomic_DNA"/>
</dbReference>
<evidence type="ECO:0000256" key="1">
    <source>
        <dbReference type="ARBA" id="ARBA00004686"/>
    </source>
</evidence>
<evidence type="ECO:0000259" key="12">
    <source>
        <dbReference type="Pfam" id="PF00586"/>
    </source>
</evidence>
<reference evidence="14 15" key="1">
    <citation type="journal article" date="2016" name="Nat. Commun.">
        <title>Thousands of microbial genomes shed light on interconnected biogeochemical processes in an aquifer system.</title>
        <authorList>
            <person name="Anantharaman K."/>
            <person name="Brown C.T."/>
            <person name="Hug L.A."/>
            <person name="Sharon I."/>
            <person name="Castelle C.J."/>
            <person name="Probst A.J."/>
            <person name="Thomas B.C."/>
            <person name="Singh A."/>
            <person name="Wilkins M.J."/>
            <person name="Karaoz U."/>
            <person name="Brodie E.L."/>
            <person name="Williams K.H."/>
            <person name="Hubbard S.S."/>
            <person name="Banfield J.F."/>
        </authorList>
    </citation>
    <scope>NUCLEOTIDE SEQUENCE [LARGE SCALE GENOMIC DNA]</scope>
</reference>
<proteinExistence type="inferred from homology"/>
<evidence type="ECO:0000256" key="9">
    <source>
        <dbReference type="ARBA" id="ARBA00032931"/>
    </source>
</evidence>
<evidence type="ECO:0000256" key="8">
    <source>
        <dbReference type="ARBA" id="ARBA00031908"/>
    </source>
</evidence>
<evidence type="ECO:0000256" key="10">
    <source>
        <dbReference type="ARBA" id="ARBA00033093"/>
    </source>
</evidence>
<keyword evidence="5" id="KW-0436">Ligase</keyword>
<dbReference type="GO" id="GO:0046084">
    <property type="term" value="P:adenine biosynthetic process"/>
    <property type="evidence" value="ECO:0007669"/>
    <property type="project" value="TreeGrafter"/>
</dbReference>
<dbReference type="InterPro" id="IPR016188">
    <property type="entry name" value="PurM-like_N"/>
</dbReference>
<evidence type="ECO:0000256" key="3">
    <source>
        <dbReference type="ARBA" id="ARBA00013047"/>
    </source>
</evidence>
<name>A0A1F5YWD1_9BACT</name>
<keyword evidence="7" id="KW-0067">ATP-binding</keyword>
<dbReference type="Pfam" id="PF02769">
    <property type="entry name" value="AIRS_C"/>
    <property type="match status" value="1"/>
</dbReference>
<accession>A0A1F5YWD1</accession>
<dbReference type="GO" id="GO:0005829">
    <property type="term" value="C:cytosol"/>
    <property type="evidence" value="ECO:0007669"/>
    <property type="project" value="TreeGrafter"/>
</dbReference>
<dbReference type="GO" id="GO:0004637">
    <property type="term" value="F:phosphoribosylamine-glycine ligase activity"/>
    <property type="evidence" value="ECO:0007669"/>
    <property type="project" value="TreeGrafter"/>
</dbReference>
<dbReference type="InterPro" id="IPR036921">
    <property type="entry name" value="PurM-like_N_sf"/>
</dbReference>
<dbReference type="PANTHER" id="PTHR10520:SF12">
    <property type="entry name" value="TRIFUNCTIONAL PURINE BIOSYNTHETIC PROTEIN ADENOSINE-3"/>
    <property type="match status" value="1"/>
</dbReference>
<evidence type="ECO:0000313" key="15">
    <source>
        <dbReference type="Proteomes" id="UP000176665"/>
    </source>
</evidence>
<dbReference type="SUPFAM" id="SSF56042">
    <property type="entry name" value="PurM C-terminal domain-like"/>
    <property type="match status" value="1"/>
</dbReference>
<dbReference type="GO" id="GO:0004641">
    <property type="term" value="F:phosphoribosylformylglycinamidine cyclo-ligase activity"/>
    <property type="evidence" value="ECO:0007669"/>
    <property type="project" value="UniProtKB-EC"/>
</dbReference>
<dbReference type="Proteomes" id="UP000176665">
    <property type="component" value="Unassembled WGS sequence"/>
</dbReference>
<evidence type="ECO:0000259" key="13">
    <source>
        <dbReference type="Pfam" id="PF02769"/>
    </source>
</evidence>
<dbReference type="Gene3D" id="3.30.1330.10">
    <property type="entry name" value="PurM-like, N-terminal domain"/>
    <property type="match status" value="1"/>
</dbReference>
<dbReference type="AlphaFoldDB" id="A0A1F5YWD1"/>
<evidence type="ECO:0000313" key="14">
    <source>
        <dbReference type="EMBL" id="OGG04498.1"/>
    </source>
</evidence>
<evidence type="ECO:0000256" key="7">
    <source>
        <dbReference type="ARBA" id="ARBA00022840"/>
    </source>
</evidence>
<comment type="caution">
    <text evidence="14">The sequence shown here is derived from an EMBL/GenBank/DDBJ whole genome shotgun (WGS) entry which is preliminary data.</text>
</comment>
<dbReference type="PANTHER" id="PTHR10520">
    <property type="entry name" value="TRIFUNCTIONAL PURINE BIOSYNTHETIC PROTEIN ADENOSINE-3-RELATED"/>
    <property type="match status" value="1"/>
</dbReference>
<dbReference type="Gene3D" id="3.90.650.10">
    <property type="entry name" value="PurM-like C-terminal domain"/>
    <property type="match status" value="1"/>
</dbReference>
<dbReference type="UniPathway" id="UPA00074">
    <property type="reaction ID" value="UER00129"/>
</dbReference>
<organism evidence="14 15">
    <name type="scientific">Candidatus Gottesmanbacteria bacterium RBG_16_37_8</name>
    <dbReference type="NCBI Taxonomy" id="1798371"/>
    <lineage>
        <taxon>Bacteria</taxon>
        <taxon>Candidatus Gottesmaniibacteriota</taxon>
    </lineage>
</organism>
<feature type="domain" description="PurM-like C-terminal" evidence="13">
    <location>
        <begin position="189"/>
        <end position="343"/>
    </location>
</feature>
<evidence type="ECO:0000256" key="11">
    <source>
        <dbReference type="ARBA" id="ARBA00049057"/>
    </source>
</evidence>
<dbReference type="InterPro" id="IPR010918">
    <property type="entry name" value="PurM-like_C_dom"/>
</dbReference>
<dbReference type="EC" id="6.3.3.1" evidence="3"/>
<dbReference type="InterPro" id="IPR004733">
    <property type="entry name" value="PurM_cligase"/>
</dbReference>
<evidence type="ECO:0000256" key="5">
    <source>
        <dbReference type="ARBA" id="ARBA00022598"/>
    </source>
</evidence>
<comment type="catalytic activity">
    <reaction evidence="11">
        <text>2-formamido-N(1)-(5-O-phospho-beta-D-ribosyl)acetamidine + ATP = 5-amino-1-(5-phospho-beta-D-ribosyl)imidazole + ADP + phosphate + H(+)</text>
        <dbReference type="Rhea" id="RHEA:23032"/>
        <dbReference type="ChEBI" id="CHEBI:15378"/>
        <dbReference type="ChEBI" id="CHEBI:30616"/>
        <dbReference type="ChEBI" id="CHEBI:43474"/>
        <dbReference type="ChEBI" id="CHEBI:137981"/>
        <dbReference type="ChEBI" id="CHEBI:147287"/>
        <dbReference type="ChEBI" id="CHEBI:456216"/>
        <dbReference type="EC" id="6.3.3.1"/>
    </reaction>
</comment>
<dbReference type="GO" id="GO:0005524">
    <property type="term" value="F:ATP binding"/>
    <property type="evidence" value="ECO:0007669"/>
    <property type="project" value="UniProtKB-KW"/>
</dbReference>
<keyword evidence="6" id="KW-0547">Nucleotide-binding</keyword>
<dbReference type="InterPro" id="IPR036676">
    <property type="entry name" value="PurM-like_C_sf"/>
</dbReference>
<evidence type="ECO:0000256" key="2">
    <source>
        <dbReference type="ARBA" id="ARBA00010280"/>
    </source>
</evidence>
<evidence type="ECO:0000256" key="6">
    <source>
        <dbReference type="ARBA" id="ARBA00022741"/>
    </source>
</evidence>
<dbReference type="Pfam" id="PF00586">
    <property type="entry name" value="AIRS"/>
    <property type="match status" value="1"/>
</dbReference>